<keyword evidence="5" id="KW-1185">Reference proteome</keyword>
<evidence type="ECO:0000313" key="5">
    <source>
        <dbReference type="Proteomes" id="UP000018144"/>
    </source>
</evidence>
<dbReference type="InterPro" id="IPR008949">
    <property type="entry name" value="Isoprenoid_synthase_dom_sf"/>
</dbReference>
<evidence type="ECO:0000256" key="3">
    <source>
        <dbReference type="SAM" id="MobiDB-lite"/>
    </source>
</evidence>
<dbReference type="InterPro" id="IPR024652">
    <property type="entry name" value="Trichodiene_synth"/>
</dbReference>
<dbReference type="OrthoDB" id="2998174at2759"/>
<feature type="compositionally biased region" description="Low complexity" evidence="3">
    <location>
        <begin position="93"/>
        <end position="133"/>
    </location>
</feature>
<protein>
    <submittedName>
        <fullName evidence="4">Similar to Trichodiene synthase acc. no. Q6A1B7</fullName>
    </submittedName>
</protein>
<reference evidence="4 5" key="1">
    <citation type="journal article" date="2013" name="PLoS Genet.">
        <title>The genome and development-dependent transcriptomes of Pyronema confluens: a window into fungal evolution.</title>
        <authorList>
            <person name="Traeger S."/>
            <person name="Altegoer F."/>
            <person name="Freitag M."/>
            <person name="Gabaldon T."/>
            <person name="Kempken F."/>
            <person name="Kumar A."/>
            <person name="Marcet-Houben M."/>
            <person name="Poggeler S."/>
            <person name="Stajich J.E."/>
            <person name="Nowrousian M."/>
        </authorList>
    </citation>
    <scope>NUCLEOTIDE SEQUENCE [LARGE SCALE GENOMIC DNA]</scope>
    <source>
        <strain evidence="5">CBS 100304</strain>
        <tissue evidence="4">Vegetative mycelium</tissue>
    </source>
</reference>
<evidence type="ECO:0000256" key="2">
    <source>
        <dbReference type="ARBA" id="ARBA00023239"/>
    </source>
</evidence>
<feature type="compositionally biased region" description="Pro residues" evidence="3">
    <location>
        <begin position="134"/>
        <end position="148"/>
    </location>
</feature>
<name>U4LG62_PYROM</name>
<comment type="similarity">
    <text evidence="1">Belongs to the trichodiene synthase family.</text>
</comment>
<dbReference type="STRING" id="1076935.U4LG62"/>
<gene>
    <name evidence="4" type="ORF">PCON_10198</name>
</gene>
<sequence>MSLRLRLTQLPQFSRKAFHTTARRHDLTWTPPPTITKSKSPIPKYPEFLKKYPKVSKKPKPDTRGPELNPLIEHEIVQPDHEDDGKPVKSVNSWTPATSTPSSPSSTSSNPPTTIDSTILQARPSKPAISASPPSSPSPQSPSTPSPSTPNASIYSYPELVQKTFTLCQFNHRKPFRASEDFIKLNANLSKQFTYKRFRPTEINLLPHVEASCLAADLWFPQHPMPVKEYIAILITLYTAVEKIISAKIPTEYLEKSLLEACRTYGNEKIQYFDPTINIFARWVRLETEKFYGPYATGAIIKSVYDYFLGATLEWKHLKGKKIHAKTMQFVRRKVGIPELMAHLLFPQEMFPENEWLPKYIQAIPDNMHLSNSLNDVFSYYKDVEKKGISDHGEDGYFEDVAAREGITPLDVVNRIYHDQERRWMSVTELTDTEPQIAAVCRDFYRGYAAWHFARNNTYMLTDVAGKFNPANDFKPNYVQTVYN</sequence>
<dbReference type="EMBL" id="HF935553">
    <property type="protein sequence ID" value="CCX10604.1"/>
    <property type="molecule type" value="Genomic_DNA"/>
</dbReference>
<feature type="region of interest" description="Disordered" evidence="3">
    <location>
        <begin position="25"/>
        <end position="153"/>
    </location>
</feature>
<dbReference type="Gene3D" id="1.10.600.10">
    <property type="entry name" value="Farnesyl Diphosphate Synthase"/>
    <property type="match status" value="1"/>
</dbReference>
<organism evidence="4 5">
    <name type="scientific">Pyronema omphalodes (strain CBS 100304)</name>
    <name type="common">Pyronema confluens</name>
    <dbReference type="NCBI Taxonomy" id="1076935"/>
    <lineage>
        <taxon>Eukaryota</taxon>
        <taxon>Fungi</taxon>
        <taxon>Dikarya</taxon>
        <taxon>Ascomycota</taxon>
        <taxon>Pezizomycotina</taxon>
        <taxon>Pezizomycetes</taxon>
        <taxon>Pezizales</taxon>
        <taxon>Pyronemataceae</taxon>
        <taxon>Pyronema</taxon>
    </lineage>
</organism>
<accession>U4LG62</accession>
<evidence type="ECO:0000313" key="4">
    <source>
        <dbReference type="EMBL" id="CCX10604.1"/>
    </source>
</evidence>
<keyword evidence="2" id="KW-0456">Lyase</keyword>
<dbReference type="GO" id="GO:0016838">
    <property type="term" value="F:carbon-oxygen lyase activity, acting on phosphates"/>
    <property type="evidence" value="ECO:0007669"/>
    <property type="project" value="InterPro"/>
</dbReference>
<evidence type="ECO:0000256" key="1">
    <source>
        <dbReference type="ARBA" id="ARBA00007946"/>
    </source>
</evidence>
<feature type="compositionally biased region" description="Basic and acidic residues" evidence="3">
    <location>
        <begin position="72"/>
        <end position="87"/>
    </location>
</feature>
<dbReference type="Pfam" id="PF06330">
    <property type="entry name" value="TRI5"/>
    <property type="match status" value="1"/>
</dbReference>
<dbReference type="AlphaFoldDB" id="U4LG62"/>
<dbReference type="SUPFAM" id="SSF48576">
    <property type="entry name" value="Terpenoid synthases"/>
    <property type="match status" value="1"/>
</dbReference>
<proteinExistence type="inferred from homology"/>
<dbReference type="Proteomes" id="UP000018144">
    <property type="component" value="Unassembled WGS sequence"/>
</dbReference>